<dbReference type="EMBL" id="CAXLJM020000109">
    <property type="protein sequence ID" value="CAL8135857.1"/>
    <property type="molecule type" value="Genomic_DNA"/>
</dbReference>
<gene>
    <name evidence="2" type="ORF">ODALV1_LOCUS26174</name>
</gene>
<protein>
    <recommendedName>
        <fullName evidence="4">F-box domain-containing protein</fullName>
    </recommendedName>
</protein>
<accession>A0ABP1RUM6</accession>
<evidence type="ECO:0008006" key="4">
    <source>
        <dbReference type="Google" id="ProtNLM"/>
    </source>
</evidence>
<dbReference type="InterPro" id="IPR032675">
    <property type="entry name" value="LRR_dom_sf"/>
</dbReference>
<comment type="caution">
    <text evidence="2">The sequence shown here is derived from an EMBL/GenBank/DDBJ whole genome shotgun (WGS) entry which is preliminary data.</text>
</comment>
<organism evidence="2 3">
    <name type="scientific">Orchesella dallaii</name>
    <dbReference type="NCBI Taxonomy" id="48710"/>
    <lineage>
        <taxon>Eukaryota</taxon>
        <taxon>Metazoa</taxon>
        <taxon>Ecdysozoa</taxon>
        <taxon>Arthropoda</taxon>
        <taxon>Hexapoda</taxon>
        <taxon>Collembola</taxon>
        <taxon>Entomobryomorpha</taxon>
        <taxon>Entomobryoidea</taxon>
        <taxon>Orchesellidae</taxon>
        <taxon>Orchesellinae</taxon>
        <taxon>Orchesella</taxon>
    </lineage>
</organism>
<sequence>MEKASTSNNCATDPASDQQLDNNQHPMLNHVILKNIFGMVPFKLEEFKNFRLVSYVWNECAGPIVHKNSWLNLNANAETLFDDDGSVLLHIPLLDSILECLEKSHELTPLLNGTLHFKKYLISNHLLGNMHERHFRINFWGKFGPLMTHLDISDAYIDAKDLREIILELTPNLQVFIFKGNLLSPTPISNVASNVLVWDEGYRPQQFTINKNLTHLTIMDINIELRGLPFKWIDIICHFPNLKHLKLGLESMSIRFSLRSLEEFLQAVILVRQNCGQHYLAQLQHLDIVEIPENIFLNRLPRKILDLLRQLAFPLSTLALDIGVDHSRVDSLALKNTLELHSTSLQNLTVYQNFCVKPFRFYLQLPHLTHLKLIGYIPKNLYFLNELPMLKTFVLLDRFSSVGVSNMKPEWSATFSGVKFKAKKQNDFGHDYPVNTTISCANFRGVILPNLETLVVGTQFLDGKQMKNLAKLAPNIKTLQLGMGNSGFRIVCKYWSQLEHVHVEPMDVDEDGIFGVRNGERYRLPNIRDLKSLKSISLGYSSEQQRRVNQNLADDYVAAAVLPKLEAALNGRDVQVYRGPATVASSSSENDDSD</sequence>
<reference evidence="2 3" key="1">
    <citation type="submission" date="2024-08" db="EMBL/GenBank/DDBJ databases">
        <authorList>
            <person name="Cucini C."/>
            <person name="Frati F."/>
        </authorList>
    </citation>
    <scope>NUCLEOTIDE SEQUENCE [LARGE SCALE GENOMIC DNA]</scope>
</reference>
<evidence type="ECO:0000313" key="2">
    <source>
        <dbReference type="EMBL" id="CAL8135857.1"/>
    </source>
</evidence>
<feature type="region of interest" description="Disordered" evidence="1">
    <location>
        <begin position="1"/>
        <end position="22"/>
    </location>
</feature>
<evidence type="ECO:0000313" key="3">
    <source>
        <dbReference type="Proteomes" id="UP001642540"/>
    </source>
</evidence>
<dbReference type="SUPFAM" id="SSF52047">
    <property type="entry name" value="RNI-like"/>
    <property type="match status" value="1"/>
</dbReference>
<evidence type="ECO:0000256" key="1">
    <source>
        <dbReference type="SAM" id="MobiDB-lite"/>
    </source>
</evidence>
<dbReference type="Gene3D" id="3.80.10.10">
    <property type="entry name" value="Ribonuclease Inhibitor"/>
    <property type="match status" value="1"/>
</dbReference>
<proteinExistence type="predicted"/>
<name>A0ABP1RUM6_9HEXA</name>
<dbReference type="Proteomes" id="UP001642540">
    <property type="component" value="Unassembled WGS sequence"/>
</dbReference>
<keyword evidence="3" id="KW-1185">Reference proteome</keyword>